<accession>A0A1X6YNQ4</accession>
<feature type="transmembrane region" description="Helical" evidence="1">
    <location>
        <begin position="208"/>
        <end position="225"/>
    </location>
</feature>
<evidence type="ECO:0000313" key="4">
    <source>
        <dbReference type="Proteomes" id="UP000193963"/>
    </source>
</evidence>
<reference evidence="3 4" key="1">
    <citation type="submission" date="2017-03" db="EMBL/GenBank/DDBJ databases">
        <authorList>
            <person name="Afonso C.L."/>
            <person name="Miller P.J."/>
            <person name="Scott M.A."/>
            <person name="Spackman E."/>
            <person name="Goraichik I."/>
            <person name="Dimitrov K.M."/>
            <person name="Suarez D.L."/>
            <person name="Swayne D.E."/>
        </authorList>
    </citation>
    <scope>NUCLEOTIDE SEQUENCE [LARGE SCALE GENOMIC DNA]</scope>
    <source>
        <strain evidence="3 4">CECT 7751</strain>
    </source>
</reference>
<feature type="transmembrane region" description="Helical" evidence="1">
    <location>
        <begin position="358"/>
        <end position="384"/>
    </location>
</feature>
<dbReference type="Proteomes" id="UP000193963">
    <property type="component" value="Unassembled WGS sequence"/>
</dbReference>
<dbReference type="PANTHER" id="PTHR35342:SF5">
    <property type="entry name" value="TRICARBOXYLIC TRANSPORT PROTEIN"/>
    <property type="match status" value="1"/>
</dbReference>
<gene>
    <name evidence="3" type="ORF">PSM7751_00959</name>
</gene>
<keyword evidence="4" id="KW-1185">Reference proteome</keyword>
<feature type="transmembrane region" description="Helical" evidence="1">
    <location>
        <begin position="323"/>
        <end position="346"/>
    </location>
</feature>
<feature type="transmembrane region" description="Helical" evidence="1">
    <location>
        <begin position="111"/>
        <end position="134"/>
    </location>
</feature>
<keyword evidence="1" id="KW-0472">Membrane</keyword>
<feature type="transmembrane region" description="Helical" evidence="1">
    <location>
        <begin position="172"/>
        <end position="188"/>
    </location>
</feature>
<feature type="transmembrane region" description="Helical" evidence="1">
    <location>
        <begin position="20"/>
        <end position="39"/>
    </location>
</feature>
<proteinExistence type="predicted"/>
<evidence type="ECO:0000256" key="1">
    <source>
        <dbReference type="SAM" id="Phobius"/>
    </source>
</evidence>
<feature type="transmembrane region" description="Helical" evidence="1">
    <location>
        <begin position="396"/>
        <end position="429"/>
    </location>
</feature>
<dbReference type="OrthoDB" id="9791872at2"/>
<feature type="transmembrane region" description="Helical" evidence="1">
    <location>
        <begin position="45"/>
        <end position="71"/>
    </location>
</feature>
<feature type="domain" description="DUF112" evidence="2">
    <location>
        <begin position="20"/>
        <end position="442"/>
    </location>
</feature>
<dbReference type="InterPro" id="IPR002823">
    <property type="entry name" value="DUF112_TM"/>
</dbReference>
<dbReference type="RefSeq" id="WP_085886866.1">
    <property type="nucleotide sequence ID" value="NZ_FWFN01000002.1"/>
</dbReference>
<evidence type="ECO:0000313" key="3">
    <source>
        <dbReference type="EMBL" id="SLN26263.1"/>
    </source>
</evidence>
<dbReference type="AlphaFoldDB" id="A0A1X6YNQ4"/>
<keyword evidence="1" id="KW-1133">Transmembrane helix</keyword>
<dbReference type="PANTHER" id="PTHR35342">
    <property type="entry name" value="TRICARBOXYLIC TRANSPORT PROTEIN"/>
    <property type="match status" value="1"/>
</dbReference>
<dbReference type="Pfam" id="PF01970">
    <property type="entry name" value="TctA"/>
    <property type="match status" value="1"/>
</dbReference>
<sequence>MDILASLGDGFGIALTWQNLALALLGCFLGTIMGALPGLGPSNGVAILIPLAFTMGLGATPSLILLTSVYYGAMYGGRISSILLNIPGDEPAMMTCLDGHPMAKKGMAGEALSLSGVASFVGAFIATWGLILLAPQLVKIALLFGPAEYFALFALAFMTLGGVSSTNQAKSAFAAALGLGLATIGVDTQTGVPRFTFGEVHLYDGLDFLVAIVGLFALSEVFIFLENRHGGNADGSKLKIGKLYPPMSMLKACTPTMLRTSVLGFVAGVLPGAGASLGSFISYSMEKRLVDKEKTFGTGDPRGVAAPEAGNNAAAGGALVPMLALGVPGSGTTAVLLAVLLSLNITPGPLLFSQNPDVVWGLIAALFIANFMLLAMNIPMVGLFTRILMVPSRVLMPIVAMVSFVGIYGISGSSFDLLVMIGFGVMGWVLRKLDVPLVPIILGTLLGNSMENNLRRAVTIDNGNWLTLFDSPLSLGLWAIAIVGFVLPLFFGRKVKASMHERRDEEGSISD</sequence>
<feature type="transmembrane region" description="Helical" evidence="1">
    <location>
        <begin position="475"/>
        <end position="492"/>
    </location>
</feature>
<protein>
    <submittedName>
        <fullName evidence="3">Tripartite tricarboxylate transporter TctA family protein</fullName>
    </submittedName>
</protein>
<dbReference type="EMBL" id="FWFN01000002">
    <property type="protein sequence ID" value="SLN26263.1"/>
    <property type="molecule type" value="Genomic_DNA"/>
</dbReference>
<feature type="transmembrane region" description="Helical" evidence="1">
    <location>
        <begin position="140"/>
        <end position="160"/>
    </location>
</feature>
<name>A0A1X6YNQ4_9RHOB</name>
<organism evidence="3 4">
    <name type="scientific">Pseudooceanicola marinus</name>
    <dbReference type="NCBI Taxonomy" id="396013"/>
    <lineage>
        <taxon>Bacteria</taxon>
        <taxon>Pseudomonadati</taxon>
        <taxon>Pseudomonadota</taxon>
        <taxon>Alphaproteobacteria</taxon>
        <taxon>Rhodobacterales</taxon>
        <taxon>Paracoccaceae</taxon>
        <taxon>Pseudooceanicola</taxon>
    </lineage>
</organism>
<keyword evidence="1" id="KW-0812">Transmembrane</keyword>
<evidence type="ECO:0000259" key="2">
    <source>
        <dbReference type="Pfam" id="PF01970"/>
    </source>
</evidence>